<dbReference type="Proteomes" id="UP000037178">
    <property type="component" value="Unassembled WGS sequence"/>
</dbReference>
<name>A0A0J9GUC2_9RHOB</name>
<evidence type="ECO:0000313" key="3">
    <source>
        <dbReference type="Proteomes" id="UP000037178"/>
    </source>
</evidence>
<protein>
    <submittedName>
        <fullName evidence="2">Uncharacterized protein</fullName>
    </submittedName>
</protein>
<evidence type="ECO:0000256" key="1">
    <source>
        <dbReference type="SAM" id="MobiDB-lite"/>
    </source>
</evidence>
<dbReference type="PATRIC" id="fig|1675527.3.peg.2249"/>
<keyword evidence="3" id="KW-1185">Reference proteome</keyword>
<evidence type="ECO:0000313" key="2">
    <source>
        <dbReference type="EMBL" id="KMW57173.1"/>
    </source>
</evidence>
<gene>
    <name evidence="2" type="ORF">AIOL_002134</name>
</gene>
<proteinExistence type="predicted"/>
<reference evidence="2 3" key="1">
    <citation type="submission" date="2015-06" db="EMBL/GenBank/DDBJ databases">
        <title>Draft genome sequence of an Alphaproteobacteria species associated to the Mediterranean sponge Oscarella lobularis.</title>
        <authorList>
            <person name="Jourda C."/>
            <person name="Santini S."/>
            <person name="Claverie J.-M."/>
        </authorList>
    </citation>
    <scope>NUCLEOTIDE SEQUENCE [LARGE SCALE GENOMIC DNA]</scope>
    <source>
        <strain evidence="2">IGS</strain>
    </source>
</reference>
<dbReference type="RefSeq" id="WP_049642941.1">
    <property type="nucleotide sequence ID" value="NZ_LFTY01000002.1"/>
</dbReference>
<sequence length="177" mass="18942">MQSSATLFYATPPEHVFDRLGDDLTEAFKETGITPRAEFTSSTDAAYSIDALRVAVSHVPMAVDLHPILRAHARSSHGQAPACLRRSLLEHRAAVFIQVSGSAEAAHEATRLAICYIATAGLIRRTLPELINWTKSGALYTPAEFFQQTGDEAPSVEQAPAPAPVANLDSPVVGHVA</sequence>
<comment type="caution">
    <text evidence="2">The sequence shown here is derived from an EMBL/GenBank/DDBJ whole genome shotgun (WGS) entry which is preliminary data.</text>
</comment>
<dbReference type="AlphaFoldDB" id="A0A0J9GUC2"/>
<dbReference type="EMBL" id="LFTY01000002">
    <property type="protein sequence ID" value="KMW57173.1"/>
    <property type="molecule type" value="Genomic_DNA"/>
</dbReference>
<feature type="region of interest" description="Disordered" evidence="1">
    <location>
        <begin position="153"/>
        <end position="177"/>
    </location>
</feature>
<organism evidence="2 3">
    <name type="scientific">Candidatus Rhodobacter oscarellae</name>
    <dbReference type="NCBI Taxonomy" id="1675527"/>
    <lineage>
        <taxon>Bacteria</taxon>
        <taxon>Pseudomonadati</taxon>
        <taxon>Pseudomonadota</taxon>
        <taxon>Alphaproteobacteria</taxon>
        <taxon>Rhodobacterales</taxon>
        <taxon>Rhodobacter group</taxon>
        <taxon>Rhodobacter</taxon>
    </lineage>
</organism>
<accession>A0A0J9GUC2</accession>